<reference evidence="2" key="1">
    <citation type="journal article" date="2005" name="Nature">
        <title>The map-based sequence of the rice genome.</title>
        <authorList>
            <consortium name="International rice genome sequencing project (IRGSP)"/>
            <person name="Matsumoto T."/>
            <person name="Wu J."/>
            <person name="Kanamori H."/>
            <person name="Katayose Y."/>
            <person name="Fujisawa M."/>
            <person name="Namiki N."/>
            <person name="Mizuno H."/>
            <person name="Yamamoto K."/>
            <person name="Antonio B.A."/>
            <person name="Baba T."/>
            <person name="Sakata K."/>
            <person name="Nagamura Y."/>
            <person name="Aoki H."/>
            <person name="Arikawa K."/>
            <person name="Arita K."/>
            <person name="Bito T."/>
            <person name="Chiden Y."/>
            <person name="Fujitsuka N."/>
            <person name="Fukunaka R."/>
            <person name="Hamada M."/>
            <person name="Harada C."/>
            <person name="Hayashi A."/>
            <person name="Hijishita S."/>
            <person name="Honda M."/>
            <person name="Hosokawa S."/>
            <person name="Ichikawa Y."/>
            <person name="Idonuma A."/>
            <person name="Iijima M."/>
            <person name="Ikeda M."/>
            <person name="Ikeno M."/>
            <person name="Ito K."/>
            <person name="Ito S."/>
            <person name="Ito T."/>
            <person name="Ito Y."/>
            <person name="Ito Y."/>
            <person name="Iwabuchi A."/>
            <person name="Kamiya K."/>
            <person name="Karasawa W."/>
            <person name="Kurita K."/>
            <person name="Katagiri S."/>
            <person name="Kikuta A."/>
            <person name="Kobayashi H."/>
            <person name="Kobayashi N."/>
            <person name="Machita K."/>
            <person name="Maehara T."/>
            <person name="Masukawa M."/>
            <person name="Mizubayashi T."/>
            <person name="Mukai Y."/>
            <person name="Nagasaki H."/>
            <person name="Nagata Y."/>
            <person name="Naito S."/>
            <person name="Nakashima M."/>
            <person name="Nakama Y."/>
            <person name="Nakamichi Y."/>
            <person name="Nakamura M."/>
            <person name="Meguro A."/>
            <person name="Negishi M."/>
            <person name="Ohta I."/>
            <person name="Ohta T."/>
            <person name="Okamoto M."/>
            <person name="Ono N."/>
            <person name="Saji S."/>
            <person name="Sakaguchi M."/>
            <person name="Sakai K."/>
            <person name="Shibata M."/>
            <person name="Shimokawa T."/>
            <person name="Song J."/>
            <person name="Takazaki Y."/>
            <person name="Terasawa K."/>
            <person name="Tsugane M."/>
            <person name="Tsuji K."/>
            <person name="Ueda S."/>
            <person name="Waki K."/>
            <person name="Yamagata H."/>
            <person name="Yamamoto M."/>
            <person name="Yamamoto S."/>
            <person name="Yamane H."/>
            <person name="Yoshiki S."/>
            <person name="Yoshihara R."/>
            <person name="Yukawa K."/>
            <person name="Zhong H."/>
            <person name="Yano M."/>
            <person name="Yuan Q."/>
            <person name="Ouyang S."/>
            <person name="Liu J."/>
            <person name="Jones K.M."/>
            <person name="Gansberger K."/>
            <person name="Moffat K."/>
            <person name="Hill J."/>
            <person name="Bera J."/>
            <person name="Fadrosh D."/>
            <person name="Jin S."/>
            <person name="Johri S."/>
            <person name="Kim M."/>
            <person name="Overton L."/>
            <person name="Reardon M."/>
            <person name="Tsitrin T."/>
            <person name="Vuong H."/>
            <person name="Weaver B."/>
            <person name="Ciecko A."/>
            <person name="Tallon L."/>
            <person name="Jackson J."/>
            <person name="Pai G."/>
            <person name="Aken S.V."/>
            <person name="Utterback T."/>
            <person name="Reidmuller S."/>
            <person name="Feldblyum T."/>
            <person name="Hsiao J."/>
            <person name="Zismann V."/>
            <person name="Iobst S."/>
            <person name="de Vazeille A.R."/>
            <person name="Buell C.R."/>
            <person name="Ying K."/>
            <person name="Li Y."/>
            <person name="Lu T."/>
            <person name="Huang Y."/>
            <person name="Zhao Q."/>
            <person name="Feng Q."/>
            <person name="Zhang L."/>
            <person name="Zhu J."/>
            <person name="Weng Q."/>
            <person name="Mu J."/>
            <person name="Lu Y."/>
            <person name="Fan D."/>
            <person name="Liu Y."/>
            <person name="Guan J."/>
            <person name="Zhang Y."/>
            <person name="Yu S."/>
            <person name="Liu X."/>
            <person name="Zhang Y."/>
            <person name="Hong G."/>
            <person name="Han B."/>
            <person name="Choisne N."/>
            <person name="Demange N."/>
            <person name="Orjeda G."/>
            <person name="Samain S."/>
            <person name="Cattolico L."/>
            <person name="Pelletier E."/>
            <person name="Couloux A."/>
            <person name="Segurens B."/>
            <person name="Wincker P."/>
            <person name="D'Hont A."/>
            <person name="Scarpelli C."/>
            <person name="Weissenbach J."/>
            <person name="Salanoubat M."/>
            <person name="Quetier F."/>
            <person name="Yu Y."/>
            <person name="Kim H.R."/>
            <person name="Rambo T."/>
            <person name="Currie J."/>
            <person name="Collura K."/>
            <person name="Luo M."/>
            <person name="Yang T."/>
            <person name="Ammiraju J.S.S."/>
            <person name="Engler F."/>
            <person name="Soderlund C."/>
            <person name="Wing R.A."/>
            <person name="Palmer L.E."/>
            <person name="de la Bastide M."/>
            <person name="Spiegel L."/>
            <person name="Nascimento L."/>
            <person name="Zutavern T."/>
            <person name="O'Shaughnessy A."/>
            <person name="Dike S."/>
            <person name="Dedhia N."/>
            <person name="Preston R."/>
            <person name="Balija V."/>
            <person name="McCombie W.R."/>
            <person name="Chow T."/>
            <person name="Chen H."/>
            <person name="Chung M."/>
            <person name="Chen C."/>
            <person name="Shaw J."/>
            <person name="Wu H."/>
            <person name="Hsiao K."/>
            <person name="Chao Y."/>
            <person name="Chu M."/>
            <person name="Cheng C."/>
            <person name="Hour A."/>
            <person name="Lee P."/>
            <person name="Lin S."/>
            <person name="Lin Y."/>
            <person name="Liou J."/>
            <person name="Liu S."/>
            <person name="Hsing Y."/>
            <person name="Raghuvanshi S."/>
            <person name="Mohanty A."/>
            <person name="Bharti A.K."/>
            <person name="Gaur A."/>
            <person name="Gupta V."/>
            <person name="Kumar D."/>
            <person name="Ravi V."/>
            <person name="Vij S."/>
            <person name="Kapur A."/>
            <person name="Khurana P."/>
            <person name="Khurana P."/>
            <person name="Khurana J.P."/>
            <person name="Tyagi A.K."/>
            <person name="Gaikwad K."/>
            <person name="Singh A."/>
            <person name="Dalal V."/>
            <person name="Srivastava S."/>
            <person name="Dixit A."/>
            <person name="Pal A.K."/>
            <person name="Ghazi I.A."/>
            <person name="Yadav M."/>
            <person name="Pandit A."/>
            <person name="Bhargava A."/>
            <person name="Sureshbabu K."/>
            <person name="Batra K."/>
            <person name="Sharma T.R."/>
            <person name="Mohapatra T."/>
            <person name="Singh N.K."/>
            <person name="Messing J."/>
            <person name="Nelson A.B."/>
            <person name="Fuks G."/>
            <person name="Kavchok S."/>
            <person name="Keizer G."/>
            <person name="Linton E."/>
            <person name="Llaca V."/>
            <person name="Song R."/>
            <person name="Tanyolac B."/>
            <person name="Young S."/>
            <person name="Ho-Il K."/>
            <person name="Hahn J.H."/>
            <person name="Sangsakoo G."/>
            <person name="Vanavichit A."/>
            <person name="de Mattos Luiz.A.T."/>
            <person name="Zimmer P.D."/>
            <person name="Malone G."/>
            <person name="Dellagostin O."/>
            <person name="de Oliveira A.C."/>
            <person name="Bevan M."/>
            <person name="Bancroft I."/>
            <person name="Minx P."/>
            <person name="Cordum H."/>
            <person name="Wilson R."/>
            <person name="Cheng Z."/>
            <person name="Jin W."/>
            <person name="Jiang J."/>
            <person name="Leong S.A."/>
            <person name="Iwama H."/>
            <person name="Gojobori T."/>
            <person name="Itoh T."/>
            <person name="Niimura Y."/>
            <person name="Fujii Y."/>
            <person name="Habara T."/>
            <person name="Sakai H."/>
            <person name="Sato Y."/>
            <person name="Wilson G."/>
            <person name="Kumar K."/>
            <person name="McCouch S."/>
            <person name="Juretic N."/>
            <person name="Hoen D."/>
            <person name="Wright S."/>
            <person name="Bruskiewich R."/>
            <person name="Bureau T."/>
            <person name="Miyao A."/>
            <person name="Hirochika H."/>
            <person name="Nishikawa T."/>
            <person name="Kadowaki K."/>
            <person name="Sugiura M."/>
            <person name="Burr B."/>
            <person name="Sasaki T."/>
        </authorList>
    </citation>
    <scope>NUCLEOTIDE SEQUENCE [LARGE SCALE GENOMIC DNA]</scope>
    <source>
        <strain evidence="2">cv. Nipponbare</strain>
    </source>
</reference>
<protein>
    <submittedName>
        <fullName evidence="1">Os04g0187001 protein</fullName>
    </submittedName>
</protein>
<evidence type="ECO:0000313" key="1">
    <source>
        <dbReference type="EMBL" id="BAS88001.1"/>
    </source>
</evidence>
<dbReference type="Proteomes" id="UP000059680">
    <property type="component" value="Chromosome 4"/>
</dbReference>
<sequence length="83" mass="9280">MAVEKLEREEAILVLPCKLIDNFIVRGYVDIEHGRHVLGGLLCILRDEGSVTCCFWHLHAPVVSESSRNGAKHEDYPPGIVNL</sequence>
<organism evidence="1 2">
    <name type="scientific">Oryza sativa subsp. japonica</name>
    <name type="common">Rice</name>
    <dbReference type="NCBI Taxonomy" id="39947"/>
    <lineage>
        <taxon>Eukaryota</taxon>
        <taxon>Viridiplantae</taxon>
        <taxon>Streptophyta</taxon>
        <taxon>Embryophyta</taxon>
        <taxon>Tracheophyta</taxon>
        <taxon>Spermatophyta</taxon>
        <taxon>Magnoliopsida</taxon>
        <taxon>Liliopsida</taxon>
        <taxon>Poales</taxon>
        <taxon>Poaceae</taxon>
        <taxon>BOP clade</taxon>
        <taxon>Oryzoideae</taxon>
        <taxon>Oryzeae</taxon>
        <taxon>Oryzinae</taxon>
        <taxon>Oryza</taxon>
        <taxon>Oryza sativa</taxon>
    </lineage>
</organism>
<proteinExistence type="predicted"/>
<dbReference type="AlphaFoldDB" id="A0A0N7KIM1"/>
<name>A0A0N7KIM1_ORYSJ</name>
<dbReference type="InParanoid" id="A0A0N7KIM1"/>
<reference evidence="1 2" key="3">
    <citation type="journal article" date="2013" name="Rice">
        <title>Improvement of the Oryza sativa Nipponbare reference genome using next generation sequence and optical map data.</title>
        <authorList>
            <person name="Kawahara Y."/>
            <person name="de la Bastide M."/>
            <person name="Hamilton J.P."/>
            <person name="Kanamori H."/>
            <person name="McCombie W.R."/>
            <person name="Ouyang S."/>
            <person name="Schwartz D.C."/>
            <person name="Tanaka T."/>
            <person name="Wu J."/>
            <person name="Zhou S."/>
            <person name="Childs K.L."/>
            <person name="Davidson R.M."/>
            <person name="Lin H."/>
            <person name="Quesada-Ocampo L."/>
            <person name="Vaillancourt B."/>
            <person name="Sakai H."/>
            <person name="Lee S.S."/>
            <person name="Kim J."/>
            <person name="Numa H."/>
            <person name="Itoh T."/>
            <person name="Buell C.R."/>
            <person name="Matsumoto T."/>
        </authorList>
    </citation>
    <scope>NUCLEOTIDE SEQUENCE [LARGE SCALE GENOMIC DNA]</scope>
    <source>
        <strain evidence="2">cv. Nipponbare</strain>
    </source>
</reference>
<dbReference type="EMBL" id="AP014960">
    <property type="protein sequence ID" value="BAS88001.1"/>
    <property type="molecule type" value="Genomic_DNA"/>
</dbReference>
<dbReference type="PaxDb" id="39947-A0A0N7KIM1"/>
<reference evidence="1 2" key="2">
    <citation type="journal article" date="2013" name="Plant Cell Physiol.">
        <title>Rice Annotation Project Database (RAP-DB): an integrative and interactive database for rice genomics.</title>
        <authorList>
            <person name="Sakai H."/>
            <person name="Lee S.S."/>
            <person name="Tanaka T."/>
            <person name="Numa H."/>
            <person name="Kim J."/>
            <person name="Kawahara Y."/>
            <person name="Wakimoto H."/>
            <person name="Yang C.C."/>
            <person name="Iwamoto M."/>
            <person name="Abe T."/>
            <person name="Yamada Y."/>
            <person name="Muto A."/>
            <person name="Inokuchi H."/>
            <person name="Ikemura T."/>
            <person name="Matsumoto T."/>
            <person name="Sasaki T."/>
            <person name="Itoh T."/>
        </authorList>
    </citation>
    <scope>NUCLEOTIDE SEQUENCE [LARGE SCALE GENOMIC DNA]</scope>
    <source>
        <strain evidence="2">cv. Nipponbare</strain>
    </source>
</reference>
<keyword evidence="2" id="KW-1185">Reference proteome</keyword>
<accession>A0A0N7KIM1</accession>
<gene>
    <name evidence="1" type="ordered locus">Os04g0187001</name>
    <name evidence="1" type="ORF">OSNPB_040187001</name>
</gene>
<evidence type="ECO:0000313" key="2">
    <source>
        <dbReference type="Proteomes" id="UP000059680"/>
    </source>
</evidence>
<dbReference type="Gramene" id="Os04t0187001-00">
    <property type="protein sequence ID" value="Os04t0187001-00"/>
    <property type="gene ID" value="Os04g0187001"/>
</dbReference>